<evidence type="ECO:0000256" key="2">
    <source>
        <dbReference type="ARBA" id="ARBA00022553"/>
    </source>
</evidence>
<dbReference type="Proteomes" id="UP000192727">
    <property type="component" value="Chromosome"/>
</dbReference>
<sequence length="120" mass="13596">MLLAEVWKDVLEVEEVGIHDNFYLLGGDSIKAIQVAAKLYGHQLRMDTKDLMMNPTISTLAPVIAFIEQECDQGSCKEKCHCPLFSIGSSINNSRPCINGISRFCYTIRRGMTKTFCRRY</sequence>
<dbReference type="InterPro" id="IPR006162">
    <property type="entry name" value="Ppantetheine_attach_site"/>
</dbReference>
<dbReference type="SUPFAM" id="SSF47336">
    <property type="entry name" value="ACP-like"/>
    <property type="match status" value="1"/>
</dbReference>
<feature type="domain" description="Carrier" evidence="5">
    <location>
        <begin position="1"/>
        <end position="68"/>
    </location>
</feature>
<dbReference type="GO" id="GO:0044550">
    <property type="term" value="P:secondary metabolite biosynthetic process"/>
    <property type="evidence" value="ECO:0007669"/>
    <property type="project" value="TreeGrafter"/>
</dbReference>
<dbReference type="Gene3D" id="1.10.1200.10">
    <property type="entry name" value="ACP-like"/>
    <property type="match status" value="1"/>
</dbReference>
<keyword evidence="3" id="KW-0677">Repeat</keyword>
<dbReference type="PROSITE" id="PS50075">
    <property type="entry name" value="CARRIER"/>
    <property type="match status" value="1"/>
</dbReference>
<gene>
    <name evidence="6" type="ORF">B7C51_22680</name>
</gene>
<keyword evidence="1" id="KW-0596">Phosphopantetheine</keyword>
<dbReference type="GO" id="GO:0043041">
    <property type="term" value="P:amino acid activation for nonribosomal peptide biosynthetic process"/>
    <property type="evidence" value="ECO:0007669"/>
    <property type="project" value="TreeGrafter"/>
</dbReference>
<dbReference type="InterPro" id="IPR009081">
    <property type="entry name" value="PP-bd_ACP"/>
</dbReference>
<evidence type="ECO:0000256" key="1">
    <source>
        <dbReference type="ARBA" id="ARBA00022450"/>
    </source>
</evidence>
<organism evidence="6 7">
    <name type="scientific">Paenibacillus larvae subsp. pulvifaciens</name>
    <dbReference type="NCBI Taxonomy" id="1477"/>
    <lineage>
        <taxon>Bacteria</taxon>
        <taxon>Bacillati</taxon>
        <taxon>Bacillota</taxon>
        <taxon>Bacilli</taxon>
        <taxon>Bacillales</taxon>
        <taxon>Paenibacillaceae</taxon>
        <taxon>Paenibacillus</taxon>
    </lineage>
</organism>
<dbReference type="PANTHER" id="PTHR45527:SF1">
    <property type="entry name" value="FATTY ACID SYNTHASE"/>
    <property type="match status" value="1"/>
</dbReference>
<proteinExistence type="predicted"/>
<reference evidence="6 7" key="1">
    <citation type="submission" date="2017-03" db="EMBL/GenBank/DDBJ databases">
        <title>Paenibacillus larvae genome sequencing.</title>
        <authorList>
            <person name="Dingman D.W."/>
        </authorList>
    </citation>
    <scope>NUCLEOTIDE SEQUENCE [LARGE SCALE GENOMIC DNA]</scope>
    <source>
        <strain evidence="6 7">SAG 10367</strain>
    </source>
</reference>
<dbReference type="PROSITE" id="PS00012">
    <property type="entry name" value="PHOSPHOPANTETHEINE"/>
    <property type="match status" value="1"/>
</dbReference>
<dbReference type="InterPro" id="IPR036736">
    <property type="entry name" value="ACP-like_sf"/>
</dbReference>
<evidence type="ECO:0000256" key="4">
    <source>
        <dbReference type="ARBA" id="ARBA00023194"/>
    </source>
</evidence>
<keyword evidence="4" id="KW-0045">Antibiotic biosynthesis</keyword>
<dbReference type="GO" id="GO:0005737">
    <property type="term" value="C:cytoplasm"/>
    <property type="evidence" value="ECO:0007669"/>
    <property type="project" value="TreeGrafter"/>
</dbReference>
<protein>
    <recommendedName>
        <fullName evidence="5">Carrier domain-containing protein</fullName>
    </recommendedName>
</protein>
<dbReference type="PANTHER" id="PTHR45527">
    <property type="entry name" value="NONRIBOSOMAL PEPTIDE SYNTHETASE"/>
    <property type="match status" value="1"/>
</dbReference>
<name>A0A1V0UY19_9BACL</name>
<accession>A0A1V0UY19</accession>
<evidence type="ECO:0000256" key="3">
    <source>
        <dbReference type="ARBA" id="ARBA00022737"/>
    </source>
</evidence>
<evidence type="ECO:0000313" key="6">
    <source>
        <dbReference type="EMBL" id="ARF70053.1"/>
    </source>
</evidence>
<evidence type="ECO:0000259" key="5">
    <source>
        <dbReference type="PROSITE" id="PS50075"/>
    </source>
</evidence>
<dbReference type="GO" id="GO:0017000">
    <property type="term" value="P:antibiotic biosynthetic process"/>
    <property type="evidence" value="ECO:0007669"/>
    <property type="project" value="UniProtKB-KW"/>
</dbReference>
<evidence type="ECO:0000313" key="7">
    <source>
        <dbReference type="Proteomes" id="UP000192727"/>
    </source>
</evidence>
<dbReference type="Pfam" id="PF00550">
    <property type="entry name" value="PP-binding"/>
    <property type="match status" value="1"/>
</dbReference>
<dbReference type="EMBL" id="CP020557">
    <property type="protein sequence ID" value="ARF70053.1"/>
    <property type="molecule type" value="Genomic_DNA"/>
</dbReference>
<dbReference type="GO" id="GO:0031177">
    <property type="term" value="F:phosphopantetheine binding"/>
    <property type="evidence" value="ECO:0007669"/>
    <property type="project" value="TreeGrafter"/>
</dbReference>
<dbReference type="AlphaFoldDB" id="A0A1V0UY19"/>
<keyword evidence="2" id="KW-0597">Phosphoprotein</keyword>